<dbReference type="Proteomes" id="UP001251524">
    <property type="component" value="Unassembled WGS sequence"/>
</dbReference>
<dbReference type="InterPro" id="IPR036691">
    <property type="entry name" value="Endo/exonu/phosph_ase_sf"/>
</dbReference>
<dbReference type="SUPFAM" id="SSF141072">
    <property type="entry name" value="CalX-like"/>
    <property type="match status" value="1"/>
</dbReference>
<keyword evidence="2" id="KW-0677">Repeat</keyword>
<keyword evidence="1 4" id="KW-0732">Signal</keyword>
<protein>
    <submittedName>
        <fullName evidence="7">Extracellular nuclease</fullName>
    </submittedName>
</protein>
<dbReference type="Pfam" id="PF01345">
    <property type="entry name" value="DUF11"/>
    <property type="match status" value="1"/>
</dbReference>
<evidence type="ECO:0000256" key="2">
    <source>
        <dbReference type="ARBA" id="ARBA00022737"/>
    </source>
</evidence>
<dbReference type="CDD" id="cd04486">
    <property type="entry name" value="YhcR_OBF_like"/>
    <property type="match status" value="1"/>
</dbReference>
<evidence type="ECO:0000256" key="1">
    <source>
        <dbReference type="ARBA" id="ARBA00022729"/>
    </source>
</evidence>
<accession>A0ABU1WD67</accession>
<evidence type="ECO:0000256" key="3">
    <source>
        <dbReference type="ARBA" id="ARBA00022837"/>
    </source>
</evidence>
<dbReference type="InterPro" id="IPR038081">
    <property type="entry name" value="CalX-like_sf"/>
</dbReference>
<comment type="caution">
    <text evidence="7">The sequence shown here is derived from an EMBL/GenBank/DDBJ whole genome shotgun (WGS) entry which is preliminary data.</text>
</comment>
<evidence type="ECO:0000313" key="8">
    <source>
        <dbReference type="Proteomes" id="UP001251524"/>
    </source>
</evidence>
<organism evidence="7 8">
    <name type="scientific">Lysobacter niastensis</name>
    <dbReference type="NCBI Taxonomy" id="380629"/>
    <lineage>
        <taxon>Bacteria</taxon>
        <taxon>Pseudomonadati</taxon>
        <taxon>Pseudomonadota</taxon>
        <taxon>Gammaproteobacteria</taxon>
        <taxon>Lysobacterales</taxon>
        <taxon>Lysobacteraceae</taxon>
        <taxon>Lysobacter</taxon>
    </lineage>
</organism>
<proteinExistence type="predicted"/>
<keyword evidence="8" id="KW-1185">Reference proteome</keyword>
<evidence type="ECO:0000259" key="6">
    <source>
        <dbReference type="Pfam" id="PF03160"/>
    </source>
</evidence>
<dbReference type="PANTHER" id="PTHR42834">
    <property type="entry name" value="ENDONUCLEASE/EXONUCLEASE/PHOSPHATASE FAMILY PROTEIN (AFU_ORTHOLOGUE AFUA_3G09210)"/>
    <property type="match status" value="1"/>
</dbReference>
<feature type="domain" description="Calx-beta" evidence="6">
    <location>
        <begin position="247"/>
        <end position="336"/>
    </location>
</feature>
<dbReference type="Gene3D" id="2.60.40.2030">
    <property type="match status" value="1"/>
</dbReference>
<keyword evidence="3" id="KW-0106">Calcium</keyword>
<evidence type="ECO:0000256" key="4">
    <source>
        <dbReference type="SAM" id="SignalP"/>
    </source>
</evidence>
<dbReference type="InterPro" id="IPR003644">
    <property type="entry name" value="Calx_beta"/>
</dbReference>
<evidence type="ECO:0000259" key="5">
    <source>
        <dbReference type="Pfam" id="PF01345"/>
    </source>
</evidence>
<feature type="signal peptide" evidence="4">
    <location>
        <begin position="1"/>
        <end position="27"/>
    </location>
</feature>
<feature type="chain" id="PRO_5045212881" evidence="4">
    <location>
        <begin position="28"/>
        <end position="1227"/>
    </location>
</feature>
<dbReference type="RefSeq" id="WP_310062873.1">
    <property type="nucleotide sequence ID" value="NZ_JAVDVY010000002.1"/>
</dbReference>
<evidence type="ECO:0000313" key="7">
    <source>
        <dbReference type="EMBL" id="MDR7135287.1"/>
    </source>
</evidence>
<dbReference type="PANTHER" id="PTHR42834:SF1">
    <property type="entry name" value="ENDONUCLEASE_EXONUCLEASE_PHOSPHATASE FAMILY PROTEIN (AFU_ORTHOLOGUE AFUA_3G09210)"/>
    <property type="match status" value="1"/>
</dbReference>
<gene>
    <name evidence="7" type="ORF">J2X06_002496</name>
</gene>
<dbReference type="SUPFAM" id="SSF56219">
    <property type="entry name" value="DNase I-like"/>
    <property type="match status" value="1"/>
</dbReference>
<sequence>MKPVLRRAALVAVLLPATLLATEAAHAQACISLNAVDVAAVENFDTLATSGTANALALTGWQLTESGGGARDNELYAADTGSGNTGDTISYGSSGSGERALGGLRSGSLIPIFGACYTNNTGAPVTALDIAYNGEQWRTGTISRSDRLDFQYSLDAISLVSGTWIDADALDFASTPRAVTGALDGNAAGNRAALAANIGQLSIPAGATVWIRWTDLDASGADDGLAVDDVQLTARGAGGGLPVLSVDDASVSEGDGGTTSLHFTLSLSRAAGPDGVSVRVTTADGTASVAGGDFDALDMTARVAPGQSQADVFVIVRGDTVPEGDETLTLQLGDATGATVADALGLGTIVNDDFVVTAIHDIQGNAAASPYANEFVTTTGIVTGRKSSGFFLQASDTQADADPATSEAVFVFTGGTPPAAAAVGNLVRVRGTVVEFVPPQDPGQAPLTEIGGSPTVTALSTGNALPAPIPLDATFPDPNGALDQLERVEGMRVTVASFTVTAPTSGTKSGNLEVNANATSNGNFHGVVSGVARPFREPGIQAPDMPPGGAVTPPIPRWDFNPELISVDSDALGGSGYTLNLPAGTVIDNLTGPLDFGFRRYTLLRDPAVPIALSPLPLPRAARLPREDEVTVAAYNLERFFDTVNDPAVSETVLTPAAFERRLAKASLGIREYLHSPDIVAVVEMENLSTLQTLAQRIGSDALAAGQPDPQYVAYLQEGNDIGGIDVGFLVKNAEVATGIARMEVVAVTQIGKDLQWQQPDGTLATLNDRPPLLLEAVAHYADGRAWPLSVMAVHQRSLNDAELDDATGQRVRLKRQRQAEYLATVIDERQKVSPQTRLVVLGDFNAFAFNDGLVDAMNVVSGTPTPDDQTVVPGDGVDLLETDPVNLGELAPPQERYSFVFDGNAQTLDHVLVNEELVLNTTVAEIDHARINADFPETDRNGTLTRLADHDPVVAYFAPRARADLAVAAQAGTATVRIDQPLQFAATLANHGPDAADHPGIGFALDAQLPTMTVAAPSSWTCDAAQVGNGTTSVACSASTLAHDASAAFTVQAVVPPALVNGAVTLAVATQAQSLDPAPGNNQANATIGVTGQADLAVTLAGPAKKLHYGLVEAFPVTLRNAGPDAAWQPVVTLIGDAPAANVAIDAPAGWACAVNGDAVRFEAACRLDGPLASGVSAGFDASIRIPARPDSTRFLTLRATTAAATPDAAAADNSAGYANRVVGVP</sequence>
<feature type="domain" description="DUF11" evidence="5">
    <location>
        <begin position="965"/>
        <end position="1089"/>
    </location>
</feature>
<dbReference type="Pfam" id="PF03160">
    <property type="entry name" value="Calx-beta"/>
    <property type="match status" value="1"/>
</dbReference>
<dbReference type="InterPro" id="IPR001434">
    <property type="entry name" value="OmcB-like_DUF11"/>
</dbReference>
<name>A0ABU1WD67_9GAMM</name>
<dbReference type="Gene3D" id="3.60.10.10">
    <property type="entry name" value="Endonuclease/exonuclease/phosphatase"/>
    <property type="match status" value="1"/>
</dbReference>
<reference evidence="7 8" key="1">
    <citation type="submission" date="2023-07" db="EMBL/GenBank/DDBJ databases">
        <title>Sorghum-associated microbial communities from plants grown in Nebraska, USA.</title>
        <authorList>
            <person name="Schachtman D."/>
        </authorList>
    </citation>
    <scope>NUCLEOTIDE SEQUENCE [LARGE SCALE GENOMIC DNA]</scope>
    <source>
        <strain evidence="7 8">BE198</strain>
    </source>
</reference>
<dbReference type="EMBL" id="JAVDVY010000002">
    <property type="protein sequence ID" value="MDR7135287.1"/>
    <property type="molecule type" value="Genomic_DNA"/>
</dbReference>